<keyword evidence="5 9" id="KW-0812">Transmembrane</keyword>
<comment type="subcellular location">
    <subcellularLocation>
        <location evidence="2">Cell membrane</location>
        <topology evidence="2">Multi-pass membrane protein</topology>
    </subcellularLocation>
</comment>
<evidence type="ECO:0000313" key="10">
    <source>
        <dbReference type="EMBL" id="KMT66400.1"/>
    </source>
</evidence>
<keyword evidence="4" id="KW-1003">Cell membrane</keyword>
<proteinExistence type="inferred from homology"/>
<dbReference type="EMBL" id="LAZL01000004">
    <property type="protein sequence ID" value="KMT66400.1"/>
    <property type="molecule type" value="Genomic_DNA"/>
</dbReference>
<dbReference type="InterPro" id="IPR030923">
    <property type="entry name" value="LptG"/>
</dbReference>
<keyword evidence="7 9" id="KW-0472">Membrane</keyword>
<dbReference type="Proteomes" id="UP000037600">
    <property type="component" value="Unassembled WGS sequence"/>
</dbReference>
<evidence type="ECO:0000313" key="11">
    <source>
        <dbReference type="Proteomes" id="UP000037600"/>
    </source>
</evidence>
<evidence type="ECO:0000256" key="2">
    <source>
        <dbReference type="ARBA" id="ARBA00004651"/>
    </source>
</evidence>
<feature type="transmembrane region" description="Helical" evidence="9">
    <location>
        <begin position="104"/>
        <end position="123"/>
    </location>
</feature>
<dbReference type="PANTHER" id="PTHR33529:SF2">
    <property type="entry name" value="LIPOPOLYSACCHARIDE EXPORT SYSTEM PERMEASE PROTEIN LPTG"/>
    <property type="match status" value="1"/>
</dbReference>
<dbReference type="PANTHER" id="PTHR33529">
    <property type="entry name" value="SLR0882 PROTEIN-RELATED"/>
    <property type="match status" value="1"/>
</dbReference>
<evidence type="ECO:0000256" key="9">
    <source>
        <dbReference type="SAM" id="Phobius"/>
    </source>
</evidence>
<dbReference type="GO" id="GO:0015920">
    <property type="term" value="P:lipopolysaccharide transport"/>
    <property type="evidence" value="ECO:0007669"/>
    <property type="project" value="TreeGrafter"/>
</dbReference>
<accession>A0A0J8GUE6</accession>
<comment type="subunit">
    <text evidence="8">Component of the lipopolysaccharide transport and assembly complex. The LptBFG transporter is composed of two ATP-binding proteins (LptB) and two transmembrane proteins (LptF and LptG).</text>
</comment>
<keyword evidence="6 9" id="KW-1133">Transmembrane helix</keyword>
<dbReference type="AlphaFoldDB" id="A0A0J8GUE6"/>
<evidence type="ECO:0000256" key="1">
    <source>
        <dbReference type="ARBA" id="ARBA00002265"/>
    </source>
</evidence>
<name>A0A0J8GUE6_9ALTE</name>
<gene>
    <name evidence="10" type="ORF">XM47_04030</name>
</gene>
<evidence type="ECO:0000256" key="7">
    <source>
        <dbReference type="ARBA" id="ARBA00023136"/>
    </source>
</evidence>
<feature type="transmembrane region" description="Helical" evidence="9">
    <location>
        <begin position="333"/>
        <end position="351"/>
    </location>
</feature>
<dbReference type="OrthoDB" id="9776227at2"/>
<sequence length="355" mass="39615">MFKLVDLYIGKAIAASTFFSVLMLTALSGLIRFVEQLRYIGRGTYTMSDASMFVLYSMPRDLEVFFPMAALLGGLIGLGALASNSELIVLQAAGMSRLKIIKSVMKTTTVLVVIVLIIGEYFAPKLEQLGDELRNGAIYGSQQETSAKQIWLKDIGKFVHVGDAKHPEKLSDVTIYDFDKSLNLTKVVSAQSAEFQQSDWLLKNVEETLISPDKIEKITFNEQVWQTKLTPDKLTIVAATPEALSITELSDYLDYLKTNEQESGRYQLAFWRKILQPITVAVMMLMALSFIFGPLRSTSMGTRILMGVMTGFGFFISNRIFGPVVLVYEFPPVLGALLPSLLFTLIAINMIKRQR</sequence>
<protein>
    <submittedName>
        <fullName evidence="10">Lipopolysaccharide ABC transporter permease</fullName>
    </submittedName>
</protein>
<keyword evidence="11" id="KW-1185">Reference proteome</keyword>
<dbReference type="GO" id="GO:0055085">
    <property type="term" value="P:transmembrane transport"/>
    <property type="evidence" value="ECO:0007669"/>
    <property type="project" value="InterPro"/>
</dbReference>
<feature type="transmembrane region" description="Helical" evidence="9">
    <location>
        <begin position="274"/>
        <end position="292"/>
    </location>
</feature>
<dbReference type="NCBIfam" id="TIGR04408">
    <property type="entry name" value="LptG_lptG"/>
    <property type="match status" value="1"/>
</dbReference>
<reference evidence="10 11" key="1">
    <citation type="submission" date="2015-04" db="EMBL/GenBank/DDBJ databases">
        <title>Draft Genome Sequence of the Novel Agar-Digesting Marine Bacterium Q1.</title>
        <authorList>
            <person name="Li Y."/>
            <person name="Li D."/>
            <person name="Chen G."/>
            <person name="Du Z."/>
        </authorList>
    </citation>
    <scope>NUCLEOTIDE SEQUENCE [LARGE SCALE GENOMIC DNA]</scope>
    <source>
        <strain evidence="10 11">Q1</strain>
    </source>
</reference>
<feature type="transmembrane region" description="Helical" evidence="9">
    <location>
        <begin position="12"/>
        <end position="34"/>
    </location>
</feature>
<evidence type="ECO:0000256" key="8">
    <source>
        <dbReference type="ARBA" id="ARBA00026081"/>
    </source>
</evidence>
<dbReference type="RefSeq" id="WP_048689955.1">
    <property type="nucleotide sequence ID" value="NZ_KQ130483.1"/>
</dbReference>
<dbReference type="GO" id="GO:0043190">
    <property type="term" value="C:ATP-binding cassette (ABC) transporter complex"/>
    <property type="evidence" value="ECO:0007669"/>
    <property type="project" value="InterPro"/>
</dbReference>
<evidence type="ECO:0000256" key="3">
    <source>
        <dbReference type="ARBA" id="ARBA00007725"/>
    </source>
</evidence>
<comment type="caution">
    <text evidence="10">The sequence shown here is derived from an EMBL/GenBank/DDBJ whole genome shotgun (WGS) entry which is preliminary data.</text>
</comment>
<feature type="transmembrane region" description="Helical" evidence="9">
    <location>
        <begin position="64"/>
        <end position="83"/>
    </location>
</feature>
<dbReference type="Pfam" id="PF03739">
    <property type="entry name" value="LptF_LptG"/>
    <property type="match status" value="1"/>
</dbReference>
<dbReference type="STRING" id="1513271.XM47_04030"/>
<evidence type="ECO:0000256" key="6">
    <source>
        <dbReference type="ARBA" id="ARBA00022989"/>
    </source>
</evidence>
<feature type="transmembrane region" description="Helical" evidence="9">
    <location>
        <begin position="304"/>
        <end position="321"/>
    </location>
</feature>
<comment type="similarity">
    <text evidence="3">Belongs to the LptF/LptG family.</text>
</comment>
<evidence type="ECO:0000256" key="5">
    <source>
        <dbReference type="ARBA" id="ARBA00022692"/>
    </source>
</evidence>
<dbReference type="InterPro" id="IPR005495">
    <property type="entry name" value="LptG/LptF_permease"/>
</dbReference>
<evidence type="ECO:0000256" key="4">
    <source>
        <dbReference type="ARBA" id="ARBA00022475"/>
    </source>
</evidence>
<organism evidence="10 11">
    <name type="scientific">Catenovulum maritimum</name>
    <dbReference type="NCBI Taxonomy" id="1513271"/>
    <lineage>
        <taxon>Bacteria</taxon>
        <taxon>Pseudomonadati</taxon>
        <taxon>Pseudomonadota</taxon>
        <taxon>Gammaproteobacteria</taxon>
        <taxon>Alteromonadales</taxon>
        <taxon>Alteromonadaceae</taxon>
        <taxon>Catenovulum</taxon>
    </lineage>
</organism>
<dbReference type="PATRIC" id="fig|1513271.3.peg.834"/>
<comment type="function">
    <text evidence="1">Part of the ABC transporter complex LptBFG involved in the translocation of lipopolysaccharide (LPS) from the inner membrane to the outer membrane.</text>
</comment>